<feature type="compositionally biased region" description="Acidic residues" evidence="1">
    <location>
        <begin position="144"/>
        <end position="155"/>
    </location>
</feature>
<feature type="region of interest" description="Disordered" evidence="1">
    <location>
        <begin position="1"/>
        <end position="23"/>
    </location>
</feature>
<proteinExistence type="predicted"/>
<reference evidence="2" key="1">
    <citation type="submission" date="2021-03" db="EMBL/GenBank/DDBJ databases">
        <authorList>
            <person name="Li Z."/>
            <person name="Yang C."/>
        </authorList>
    </citation>
    <scope>NUCLEOTIDE SEQUENCE</scope>
    <source>
        <strain evidence="2">Dzin_1.0</strain>
        <tissue evidence="2">Leaf</tissue>
    </source>
</reference>
<accession>A0A9D5DD49</accession>
<evidence type="ECO:0000256" key="1">
    <source>
        <dbReference type="SAM" id="MobiDB-lite"/>
    </source>
</evidence>
<dbReference type="AlphaFoldDB" id="A0A9D5DD49"/>
<sequence>MNSTPVSGMEIAGFPGTVFPSSPRSLHQRLDASLVASERSSCGQPVRDGKGPPKLVETIADINMPMEGGEDAIVSQSYNYNVETMANTDLPMEGGEVAREDGGEDFVFTHNYNVDPMPDPEPPLEGGEHTDGSQGMDVGRENVPTEDNEEDEDLSEDSKFREFDEEVEDEEDDLFFSAADSDAYESKLRAWLGRELGRREEDMSEQDSENANNETLLSLFES</sequence>
<keyword evidence="3" id="KW-1185">Reference proteome</keyword>
<name>A0A9D5DD49_9LILI</name>
<gene>
    <name evidence="2" type="ORF">J5N97_006458</name>
</gene>
<protein>
    <submittedName>
        <fullName evidence="2">Uncharacterized protein</fullName>
    </submittedName>
</protein>
<evidence type="ECO:0000313" key="2">
    <source>
        <dbReference type="EMBL" id="KAJ0988102.1"/>
    </source>
</evidence>
<organism evidence="2 3">
    <name type="scientific">Dioscorea zingiberensis</name>
    <dbReference type="NCBI Taxonomy" id="325984"/>
    <lineage>
        <taxon>Eukaryota</taxon>
        <taxon>Viridiplantae</taxon>
        <taxon>Streptophyta</taxon>
        <taxon>Embryophyta</taxon>
        <taxon>Tracheophyta</taxon>
        <taxon>Spermatophyta</taxon>
        <taxon>Magnoliopsida</taxon>
        <taxon>Liliopsida</taxon>
        <taxon>Dioscoreales</taxon>
        <taxon>Dioscoreaceae</taxon>
        <taxon>Dioscorea</taxon>
    </lineage>
</organism>
<evidence type="ECO:0000313" key="3">
    <source>
        <dbReference type="Proteomes" id="UP001085076"/>
    </source>
</evidence>
<comment type="caution">
    <text evidence="2">The sequence shown here is derived from an EMBL/GenBank/DDBJ whole genome shotgun (WGS) entry which is preliminary data.</text>
</comment>
<dbReference type="Proteomes" id="UP001085076">
    <property type="component" value="Miscellaneous, Linkage group lg01"/>
</dbReference>
<dbReference type="EMBL" id="JAGGNH010000001">
    <property type="protein sequence ID" value="KAJ0988102.1"/>
    <property type="molecule type" value="Genomic_DNA"/>
</dbReference>
<feature type="compositionally biased region" description="Polar residues" evidence="1">
    <location>
        <begin position="209"/>
        <end position="222"/>
    </location>
</feature>
<feature type="region of interest" description="Disordered" evidence="1">
    <location>
        <begin position="198"/>
        <end position="222"/>
    </location>
</feature>
<reference evidence="2" key="2">
    <citation type="journal article" date="2022" name="Hortic Res">
        <title>The genome of Dioscorea zingiberensis sheds light on the biosynthesis, origin and evolution of the medicinally important diosgenin saponins.</title>
        <authorList>
            <person name="Li Y."/>
            <person name="Tan C."/>
            <person name="Li Z."/>
            <person name="Guo J."/>
            <person name="Li S."/>
            <person name="Chen X."/>
            <person name="Wang C."/>
            <person name="Dai X."/>
            <person name="Yang H."/>
            <person name="Song W."/>
            <person name="Hou L."/>
            <person name="Xu J."/>
            <person name="Tong Z."/>
            <person name="Xu A."/>
            <person name="Yuan X."/>
            <person name="Wang W."/>
            <person name="Yang Q."/>
            <person name="Chen L."/>
            <person name="Sun Z."/>
            <person name="Wang K."/>
            <person name="Pan B."/>
            <person name="Chen J."/>
            <person name="Bao Y."/>
            <person name="Liu F."/>
            <person name="Qi X."/>
            <person name="Gang D.R."/>
            <person name="Wen J."/>
            <person name="Li J."/>
        </authorList>
    </citation>
    <scope>NUCLEOTIDE SEQUENCE</scope>
    <source>
        <strain evidence="2">Dzin_1.0</strain>
    </source>
</reference>
<feature type="region of interest" description="Disordered" evidence="1">
    <location>
        <begin position="116"/>
        <end position="170"/>
    </location>
</feature>